<dbReference type="PANTHER" id="PTHR43432:SF3">
    <property type="entry name" value="SLR0285 PROTEIN"/>
    <property type="match status" value="1"/>
</dbReference>
<dbReference type="Pfam" id="PF04055">
    <property type="entry name" value="Radical_SAM"/>
    <property type="match status" value="1"/>
</dbReference>
<dbReference type="SMART" id="SM00729">
    <property type="entry name" value="Elp3"/>
    <property type="match status" value="1"/>
</dbReference>
<evidence type="ECO:0000313" key="7">
    <source>
        <dbReference type="Proteomes" id="UP000266273"/>
    </source>
</evidence>
<gene>
    <name evidence="6" type="ORF">BXY53_2805</name>
</gene>
<evidence type="ECO:0000256" key="4">
    <source>
        <dbReference type="SAM" id="MobiDB-lite"/>
    </source>
</evidence>
<dbReference type="OrthoDB" id="9785699at2"/>
<sequence>MTARSSKPPVPSPQDAETTESDRRRGRGACSNAAGRYESERRDVFDDGWESLADLDSFKTEVRAEMARSIIATNDSPDIGFDQSINAYRGCEHGCIYCFARPTHCHLGYSAGIDFETKLTAKVNAAELLEKALSTPRYRVKPIMLGTNTDPYQPIERERRITRSILEVLAHTQHPVGIVTKSALVTRDLDILAPMAAQGLVHVGISVTTLDNRLSRSMEPRASAPAKRLEAIRVLSEAGVPVRVMAAPMIPALNDPELERILEAGAARGAQTASYILLRLPLEVAPLFREWLAQNYPNRAERVMALVRDTRGGKDYDSRFGVRKRGEGPYAQQLAARFAIALRRIGLKRDHPPLRTDLFQPPARSGQLDLFAPS</sequence>
<dbReference type="SFLD" id="SFLDG01084">
    <property type="entry name" value="Uncharacterised_Radical_SAM_Su"/>
    <property type="match status" value="1"/>
</dbReference>
<keyword evidence="6" id="KW-0456">Lyase</keyword>
<evidence type="ECO:0000256" key="1">
    <source>
        <dbReference type="ARBA" id="ARBA00022723"/>
    </source>
</evidence>
<dbReference type="GO" id="GO:0046872">
    <property type="term" value="F:metal ion binding"/>
    <property type="evidence" value="ECO:0007669"/>
    <property type="project" value="UniProtKB-KW"/>
</dbReference>
<dbReference type="InterPro" id="IPR007197">
    <property type="entry name" value="rSAM"/>
</dbReference>
<dbReference type="EMBL" id="QXDF01000006">
    <property type="protein sequence ID" value="RIA45384.1"/>
    <property type="molecule type" value="Genomic_DNA"/>
</dbReference>
<name>A0A397PGW4_9HYPH</name>
<dbReference type="PROSITE" id="PS51918">
    <property type="entry name" value="RADICAL_SAM"/>
    <property type="match status" value="1"/>
</dbReference>
<reference evidence="6 7" key="1">
    <citation type="submission" date="2018-08" db="EMBL/GenBank/DDBJ databases">
        <title>Genomic Encyclopedia of Archaeal and Bacterial Type Strains, Phase II (KMG-II): from individual species to whole genera.</title>
        <authorList>
            <person name="Goeker M."/>
        </authorList>
    </citation>
    <scope>NUCLEOTIDE SEQUENCE [LARGE SCALE GENOMIC DNA]</scope>
    <source>
        <strain evidence="6 7">DSM 5002</strain>
    </source>
</reference>
<keyword evidence="3" id="KW-0411">Iron-sulfur</keyword>
<keyword evidence="7" id="KW-1185">Reference proteome</keyword>
<dbReference type="InterPro" id="IPR058240">
    <property type="entry name" value="rSAM_sf"/>
</dbReference>
<dbReference type="Proteomes" id="UP000266273">
    <property type="component" value="Unassembled WGS sequence"/>
</dbReference>
<evidence type="ECO:0000259" key="5">
    <source>
        <dbReference type="PROSITE" id="PS51918"/>
    </source>
</evidence>
<accession>A0A397PGW4</accession>
<dbReference type="Gene3D" id="3.80.30.30">
    <property type="match status" value="1"/>
</dbReference>
<dbReference type="RefSeq" id="WP_119062634.1">
    <property type="nucleotide sequence ID" value="NZ_QXDF01000006.1"/>
</dbReference>
<dbReference type="InterPro" id="IPR006638">
    <property type="entry name" value="Elp3/MiaA/NifB-like_rSAM"/>
</dbReference>
<dbReference type="InterPro" id="IPR040086">
    <property type="entry name" value="MJ0683-like"/>
</dbReference>
<evidence type="ECO:0000256" key="3">
    <source>
        <dbReference type="ARBA" id="ARBA00023014"/>
    </source>
</evidence>
<dbReference type="AlphaFoldDB" id="A0A397PGW4"/>
<organism evidence="6 7">
    <name type="scientific">Dichotomicrobium thermohalophilum</name>
    <dbReference type="NCBI Taxonomy" id="933063"/>
    <lineage>
        <taxon>Bacteria</taxon>
        <taxon>Pseudomonadati</taxon>
        <taxon>Pseudomonadota</taxon>
        <taxon>Alphaproteobacteria</taxon>
        <taxon>Hyphomicrobiales</taxon>
        <taxon>Hyphomicrobiaceae</taxon>
        <taxon>Dichotomicrobium</taxon>
    </lineage>
</organism>
<feature type="region of interest" description="Disordered" evidence="4">
    <location>
        <begin position="1"/>
        <end position="34"/>
    </location>
</feature>
<dbReference type="GO" id="GO:0016829">
    <property type="term" value="F:lyase activity"/>
    <property type="evidence" value="ECO:0007669"/>
    <property type="project" value="UniProtKB-KW"/>
</dbReference>
<dbReference type="GO" id="GO:0051536">
    <property type="term" value="F:iron-sulfur cluster binding"/>
    <property type="evidence" value="ECO:0007669"/>
    <property type="project" value="UniProtKB-KW"/>
</dbReference>
<proteinExistence type="predicted"/>
<feature type="domain" description="Radical SAM core" evidence="5">
    <location>
        <begin position="74"/>
        <end position="314"/>
    </location>
</feature>
<keyword evidence="1" id="KW-0479">Metal-binding</keyword>
<dbReference type="NCBIfam" id="NF033668">
    <property type="entry name" value="rSAM_PA0069"/>
    <property type="match status" value="1"/>
</dbReference>
<dbReference type="SFLD" id="SFLDS00029">
    <property type="entry name" value="Radical_SAM"/>
    <property type="match status" value="1"/>
</dbReference>
<protein>
    <submittedName>
        <fullName evidence="6">DNA repair photolyase</fullName>
    </submittedName>
</protein>
<evidence type="ECO:0000313" key="6">
    <source>
        <dbReference type="EMBL" id="RIA45384.1"/>
    </source>
</evidence>
<dbReference type="CDD" id="cd01335">
    <property type="entry name" value="Radical_SAM"/>
    <property type="match status" value="1"/>
</dbReference>
<comment type="caution">
    <text evidence="6">The sequence shown here is derived from an EMBL/GenBank/DDBJ whole genome shotgun (WGS) entry which is preliminary data.</text>
</comment>
<dbReference type="SUPFAM" id="SSF102114">
    <property type="entry name" value="Radical SAM enzymes"/>
    <property type="match status" value="1"/>
</dbReference>
<evidence type="ECO:0000256" key="2">
    <source>
        <dbReference type="ARBA" id="ARBA00023004"/>
    </source>
</evidence>
<dbReference type="PANTHER" id="PTHR43432">
    <property type="entry name" value="SLR0285 PROTEIN"/>
    <property type="match status" value="1"/>
</dbReference>
<keyword evidence="2" id="KW-0408">Iron</keyword>